<protein>
    <recommendedName>
        <fullName evidence="4">RNase H type-1 domain-containing protein</fullName>
    </recommendedName>
</protein>
<feature type="compositionally biased region" description="Polar residues" evidence="1">
    <location>
        <begin position="1"/>
        <end position="19"/>
    </location>
</feature>
<dbReference type="AlphaFoldDB" id="A0AAD6IX01"/>
<keyword evidence="3" id="KW-1185">Reference proteome</keyword>
<gene>
    <name evidence="2" type="ORF">Dda_5141</name>
</gene>
<organism evidence="2 3">
    <name type="scientific">Drechslerella dactyloides</name>
    <name type="common">Nematode-trapping fungus</name>
    <name type="synonym">Arthrobotrys dactyloides</name>
    <dbReference type="NCBI Taxonomy" id="74499"/>
    <lineage>
        <taxon>Eukaryota</taxon>
        <taxon>Fungi</taxon>
        <taxon>Dikarya</taxon>
        <taxon>Ascomycota</taxon>
        <taxon>Pezizomycotina</taxon>
        <taxon>Orbiliomycetes</taxon>
        <taxon>Orbiliales</taxon>
        <taxon>Orbiliaceae</taxon>
        <taxon>Drechslerella</taxon>
    </lineage>
</organism>
<comment type="caution">
    <text evidence="2">The sequence shown here is derived from an EMBL/GenBank/DDBJ whole genome shotgun (WGS) entry which is preliminary data.</text>
</comment>
<dbReference type="InterPro" id="IPR012337">
    <property type="entry name" value="RNaseH-like_sf"/>
</dbReference>
<dbReference type="GO" id="GO:0003676">
    <property type="term" value="F:nucleic acid binding"/>
    <property type="evidence" value="ECO:0007669"/>
    <property type="project" value="InterPro"/>
</dbReference>
<name>A0AAD6IX01_DREDA</name>
<dbReference type="Proteomes" id="UP001221413">
    <property type="component" value="Unassembled WGS sequence"/>
</dbReference>
<evidence type="ECO:0000256" key="1">
    <source>
        <dbReference type="SAM" id="MobiDB-lite"/>
    </source>
</evidence>
<evidence type="ECO:0000313" key="3">
    <source>
        <dbReference type="Proteomes" id="UP001221413"/>
    </source>
</evidence>
<reference evidence="2" key="1">
    <citation type="submission" date="2023-01" db="EMBL/GenBank/DDBJ databases">
        <title>The chitinases involved in constricting ring structure development in the nematode-trapping fungus Drechslerella dactyloides.</title>
        <authorList>
            <person name="Wang R."/>
            <person name="Zhang L."/>
            <person name="Tang P."/>
            <person name="Li S."/>
            <person name="Liang L."/>
        </authorList>
    </citation>
    <scope>NUCLEOTIDE SEQUENCE</scope>
    <source>
        <strain evidence="2">YMF1.00031</strain>
    </source>
</reference>
<feature type="region of interest" description="Disordered" evidence="1">
    <location>
        <begin position="1"/>
        <end position="20"/>
    </location>
</feature>
<dbReference type="InterPro" id="IPR036397">
    <property type="entry name" value="RNaseH_sf"/>
</dbReference>
<evidence type="ECO:0000313" key="2">
    <source>
        <dbReference type="EMBL" id="KAJ6259504.1"/>
    </source>
</evidence>
<dbReference type="SUPFAM" id="SSF53098">
    <property type="entry name" value="Ribonuclease H-like"/>
    <property type="match status" value="1"/>
</dbReference>
<accession>A0AAD6IX01</accession>
<dbReference type="EMBL" id="JAQGDS010000006">
    <property type="protein sequence ID" value="KAJ6259504.1"/>
    <property type="molecule type" value="Genomic_DNA"/>
</dbReference>
<dbReference type="Gene3D" id="3.30.420.10">
    <property type="entry name" value="Ribonuclease H-like superfamily/Ribonuclease H"/>
    <property type="match status" value="1"/>
</dbReference>
<evidence type="ECO:0008006" key="4">
    <source>
        <dbReference type="Google" id="ProtNLM"/>
    </source>
</evidence>
<sequence length="456" mass="51644">MSQQVVNMSSTPAAQNVPQSEAYPDNVIREMLEGNSSLFIDLSHCETLDTEILGTNTTIGHLPDETRVVIQMLHSGPMSMINYGFFKAHIYGKNLNWLNGQTIYYPEADKYKPACFLPMGDDHSDNRDYGIDISFRKSRGGTCMLHVWGIAEIPIFIGGLPLRISCLIVDCLPVHRTNLAVTQIPDVLLLASIFNGKTIPLRFHNDLIHCPTGVAANINTCVIAETNHVALEVYADVANTKAHKRGALYDVGYGVWFGEDSMFNTSGTMETGTPRSDIYLELRGALQVVYAVRDMSVYVYSHFDFTNVIIYCSSDHIVKWAPEWEAHWETKGWMQSLKLDQRTKDLWDELMYAQKAARRTFKWTYLEAKYNEEAIALSRTAVLGMGGPDWQVLMNETYCLNEVRKQLKKRQRPGNFFQGLSLEGGMCRKNHPKGFVIDTCCLCSSGRKGWERHIHF</sequence>
<proteinExistence type="predicted"/>